<evidence type="ECO:0000256" key="1">
    <source>
        <dbReference type="SAM" id="MobiDB-lite"/>
    </source>
</evidence>
<evidence type="ECO:0000259" key="2">
    <source>
        <dbReference type="Pfam" id="PF17100"/>
    </source>
</evidence>
<keyword evidence="4" id="KW-1185">Reference proteome</keyword>
<dbReference type="InterPro" id="IPR031359">
    <property type="entry name" value="NACHT_N"/>
</dbReference>
<dbReference type="EMBL" id="JAVFKD010000002">
    <property type="protein sequence ID" value="KAK5996467.1"/>
    <property type="molecule type" value="Genomic_DNA"/>
</dbReference>
<name>A0ABR0SX43_9HYPO</name>
<dbReference type="Pfam" id="PF17100">
    <property type="entry name" value="NACHT_N"/>
    <property type="match status" value="1"/>
</dbReference>
<gene>
    <name evidence="3" type="ORF">PT974_01801</name>
</gene>
<feature type="region of interest" description="Disordered" evidence="1">
    <location>
        <begin position="39"/>
        <end position="62"/>
    </location>
</feature>
<sequence length="357" mass="39747">MKSYHDNDSHGIKKLMDHFLRPRSHSAASWHGRSDSAISLDASSRRSSRSRKSPSPSSFHRKVRSIFHPSDADVSLELWNTAYNSLRDSPVSTALVTAYEGIITQELPDDLKLGGGMNSSFGDISNDERLKLMGVITDAGLHKRRASNSSQADEPVRVLLGSSKDMIESVWSEYPSAAVAWSGISTLTPLLLQTILDRVEDIRSGIIHIIGRIPWYTHLSELMISSNWKDDRDFRRQQPHTREYIVTLYRKVLEFQMNCVCAAASTWNHAARNVVGWKDMGSLVESIRDADRQIIEEMERFAKESTKETLLGYSKDLDLQTMDSLVGDAAHGSQSLHGDATGSITGTLDAKPSVTCI</sequence>
<accession>A0ABR0SX43</accession>
<evidence type="ECO:0000313" key="4">
    <source>
        <dbReference type="Proteomes" id="UP001338125"/>
    </source>
</evidence>
<comment type="caution">
    <text evidence="3">The sequence shown here is derived from an EMBL/GenBank/DDBJ whole genome shotgun (WGS) entry which is preliminary data.</text>
</comment>
<feature type="domain" description="NWD NACHT-NTPase N-terminal" evidence="2">
    <location>
        <begin position="77"/>
        <end position="294"/>
    </location>
</feature>
<reference evidence="3 4" key="1">
    <citation type="submission" date="2024-01" db="EMBL/GenBank/DDBJ databases">
        <title>Complete genome of Cladobotryum mycophilum ATHUM6906.</title>
        <authorList>
            <person name="Christinaki A.C."/>
            <person name="Myridakis A.I."/>
            <person name="Kouvelis V.N."/>
        </authorList>
    </citation>
    <scope>NUCLEOTIDE SEQUENCE [LARGE SCALE GENOMIC DNA]</scope>
    <source>
        <strain evidence="3 4">ATHUM6906</strain>
    </source>
</reference>
<organism evidence="3 4">
    <name type="scientific">Cladobotryum mycophilum</name>
    <dbReference type="NCBI Taxonomy" id="491253"/>
    <lineage>
        <taxon>Eukaryota</taxon>
        <taxon>Fungi</taxon>
        <taxon>Dikarya</taxon>
        <taxon>Ascomycota</taxon>
        <taxon>Pezizomycotina</taxon>
        <taxon>Sordariomycetes</taxon>
        <taxon>Hypocreomycetidae</taxon>
        <taxon>Hypocreales</taxon>
        <taxon>Hypocreaceae</taxon>
        <taxon>Cladobotryum</taxon>
    </lineage>
</organism>
<evidence type="ECO:0000313" key="3">
    <source>
        <dbReference type="EMBL" id="KAK5996467.1"/>
    </source>
</evidence>
<dbReference type="Proteomes" id="UP001338125">
    <property type="component" value="Unassembled WGS sequence"/>
</dbReference>
<proteinExistence type="predicted"/>
<protein>
    <recommendedName>
        <fullName evidence="2">NWD NACHT-NTPase N-terminal domain-containing protein</fullName>
    </recommendedName>
</protein>